<name>A0ACB8DQ26_DERSI</name>
<comment type="caution">
    <text evidence="1">The sequence shown here is derived from an EMBL/GenBank/DDBJ whole genome shotgun (WGS) entry which is preliminary data.</text>
</comment>
<sequence>MEQLSEYADSTIKPCDDFYSHVCGHWLRMANWSTFMLEATEHFLRKRHDLLTSPYNSSEPNSNVLETAHAFYKSCLVMFEEAVDLKEVLNEIYSALNVSVKEWLAETRWQRFFAECFRLSFKNHFHNLFKVARYTTAEGPYYYLGLGRSFYRHMKRSNPDLDTGEYMRQVVDKIRETAAQDNITKDVVALDTAWQTRRPMIGAPTSPARVADISCGPFTADVWGARFAEHGASNDTAVRAKNFDHTCAFLEDVLIKASSQVRPLYLLALLAAHVLTFDFQVSSAGRRNITLMDVCQHAAGHAFQDMWLRALSHMLSLKRPYVRDIRNYTDFGPRLRRVISERDWMNAEDRETCLARVDGFRVTVFPDSVMSIQQLACSRFGQGDTSLSRFVLSSTFIKNLVHIYKVELGPSCILSPDTSMSRTTLDTMLDTEIQLNSAKKSVIVPQFLGVEPLFYVGDVDRYINIATVTTLVASLGASVARRPVKVSDVGDVTKGQWSGATSAKYGDISRCLAENYKLPREKSLSDAEFDNTFAIMDGIKVAKITKDEFDEEDVQKDERYLTATDALFFKRVCLSLCASHVRGSQLAEATFKIASAACNYGVGRLKEFHRAFGCTEKDRMWPIMQCSDRYREKDDVR</sequence>
<evidence type="ECO:0000313" key="2">
    <source>
        <dbReference type="Proteomes" id="UP000821865"/>
    </source>
</evidence>
<organism evidence="1 2">
    <name type="scientific">Dermacentor silvarum</name>
    <name type="common">Tick</name>
    <dbReference type="NCBI Taxonomy" id="543639"/>
    <lineage>
        <taxon>Eukaryota</taxon>
        <taxon>Metazoa</taxon>
        <taxon>Ecdysozoa</taxon>
        <taxon>Arthropoda</taxon>
        <taxon>Chelicerata</taxon>
        <taxon>Arachnida</taxon>
        <taxon>Acari</taxon>
        <taxon>Parasitiformes</taxon>
        <taxon>Ixodida</taxon>
        <taxon>Ixodoidea</taxon>
        <taxon>Ixodidae</taxon>
        <taxon>Rhipicephalinae</taxon>
        <taxon>Dermacentor</taxon>
    </lineage>
</organism>
<gene>
    <name evidence="1" type="ORF">HPB49_015695</name>
</gene>
<evidence type="ECO:0000313" key="1">
    <source>
        <dbReference type="EMBL" id="KAH7974453.1"/>
    </source>
</evidence>
<accession>A0ACB8DQ26</accession>
<reference evidence="1" key="1">
    <citation type="submission" date="2020-05" db="EMBL/GenBank/DDBJ databases">
        <title>Large-scale comparative analyses of tick genomes elucidate their genetic diversity and vector capacities.</title>
        <authorList>
            <person name="Jia N."/>
            <person name="Wang J."/>
            <person name="Shi W."/>
            <person name="Du L."/>
            <person name="Sun Y."/>
            <person name="Zhan W."/>
            <person name="Jiang J."/>
            <person name="Wang Q."/>
            <person name="Zhang B."/>
            <person name="Ji P."/>
            <person name="Sakyi L.B."/>
            <person name="Cui X."/>
            <person name="Yuan T."/>
            <person name="Jiang B."/>
            <person name="Yang W."/>
            <person name="Lam T.T.-Y."/>
            <person name="Chang Q."/>
            <person name="Ding S."/>
            <person name="Wang X."/>
            <person name="Zhu J."/>
            <person name="Ruan X."/>
            <person name="Zhao L."/>
            <person name="Wei J."/>
            <person name="Que T."/>
            <person name="Du C."/>
            <person name="Cheng J."/>
            <person name="Dai P."/>
            <person name="Han X."/>
            <person name="Huang E."/>
            <person name="Gao Y."/>
            <person name="Liu J."/>
            <person name="Shao H."/>
            <person name="Ye R."/>
            <person name="Li L."/>
            <person name="Wei W."/>
            <person name="Wang X."/>
            <person name="Wang C."/>
            <person name="Yang T."/>
            <person name="Huo Q."/>
            <person name="Li W."/>
            <person name="Guo W."/>
            <person name="Chen H."/>
            <person name="Zhou L."/>
            <person name="Ni X."/>
            <person name="Tian J."/>
            <person name="Zhou Y."/>
            <person name="Sheng Y."/>
            <person name="Liu T."/>
            <person name="Pan Y."/>
            <person name="Xia L."/>
            <person name="Li J."/>
            <person name="Zhao F."/>
            <person name="Cao W."/>
        </authorList>
    </citation>
    <scope>NUCLEOTIDE SEQUENCE</scope>
    <source>
        <strain evidence="1">Dsil-2018</strain>
    </source>
</reference>
<protein>
    <submittedName>
        <fullName evidence="1">Uncharacterized protein</fullName>
    </submittedName>
</protein>
<dbReference type="EMBL" id="CM023479">
    <property type="protein sequence ID" value="KAH7974453.1"/>
    <property type="molecule type" value="Genomic_DNA"/>
</dbReference>
<dbReference type="Proteomes" id="UP000821865">
    <property type="component" value="Chromosome 10"/>
</dbReference>
<keyword evidence="2" id="KW-1185">Reference proteome</keyword>
<proteinExistence type="predicted"/>